<dbReference type="OrthoDB" id="328941at2157"/>
<proteinExistence type="predicted"/>
<dbReference type="Pfam" id="PF14281">
    <property type="entry name" value="PDDEXK_4"/>
    <property type="match status" value="1"/>
</dbReference>
<dbReference type="RefSeq" id="WP_209485254.1">
    <property type="nucleotide sequence ID" value="NZ_JAGGKQ010000012.1"/>
</dbReference>
<protein>
    <recommendedName>
        <fullName evidence="3">PD-(D/E)XK nuclease superfamily protein</fullName>
    </recommendedName>
</protein>
<accession>A0A8T4GGC6</accession>
<comment type="caution">
    <text evidence="1">The sequence shown here is derived from an EMBL/GenBank/DDBJ whole genome shotgun (WGS) entry which is preliminary data.</text>
</comment>
<dbReference type="Proteomes" id="UP000823588">
    <property type="component" value="Unassembled WGS sequence"/>
</dbReference>
<name>A0A8T4GGC6_9EURY</name>
<gene>
    <name evidence="1" type="ORF">J2751_001795</name>
</gene>
<evidence type="ECO:0008006" key="3">
    <source>
        <dbReference type="Google" id="ProtNLM"/>
    </source>
</evidence>
<evidence type="ECO:0000313" key="2">
    <source>
        <dbReference type="Proteomes" id="UP000823588"/>
    </source>
</evidence>
<sequence length="449" mass="51905">MTDSLADQLAGLKSDLDGLPEAKEPPSTTLQIIRNNQQEEEWQQLLFHYLSPDEPHGLDHALLEHVLSALSDRDDMDFTFSGLDLADVQIKQEVTIPNGRRPDAVVWASEEWFICWELKINAPEDEDQTRDYADANSFQSIDLAKTDVPESGHHYVYLAPKDASPPEAEEFVHVWWRWVADQIQTFLSESHGEYPARTTAQLDQLIGTIQSEVKMTEYQENQQEKAELYFEYYDAITEAQEAYENRWDWFANNWGNQLVKSMDSVEPVEISSLRDSDIAVELSQPSIEDETWIFSQSGSDWATFFKEGWFRHKDDLSNIYVPDENRDDIWVMFCHRLEKNREKAIKDNLLQIRIINGLGNSDEFNDKFRQTFITKAENSNDEMPSSVTVPGTRSSPLTATYNIPVREYGDFFEAYVAALDDAFHDLVLENHQIITLIDEAYEESLEVFE</sequence>
<organism evidence="1 2">
    <name type="scientific">Halorubrum alkaliphilum</name>
    <dbReference type="NCBI Taxonomy" id="261290"/>
    <lineage>
        <taxon>Archaea</taxon>
        <taxon>Methanobacteriati</taxon>
        <taxon>Methanobacteriota</taxon>
        <taxon>Stenosarchaea group</taxon>
        <taxon>Halobacteria</taxon>
        <taxon>Halobacteriales</taxon>
        <taxon>Haloferacaceae</taxon>
        <taxon>Halorubrum</taxon>
    </lineage>
</organism>
<dbReference type="EMBL" id="JAGGKQ010000012">
    <property type="protein sequence ID" value="MBP1922779.1"/>
    <property type="molecule type" value="Genomic_DNA"/>
</dbReference>
<dbReference type="AlphaFoldDB" id="A0A8T4GGC6"/>
<reference evidence="1" key="1">
    <citation type="submission" date="2021-03" db="EMBL/GenBank/DDBJ databases">
        <title>Genomic Encyclopedia of Type Strains, Phase IV (KMG-IV): sequencing the most valuable type-strain genomes for metagenomic binning, comparative biology and taxonomic classification.</title>
        <authorList>
            <person name="Goeker M."/>
        </authorList>
    </citation>
    <scope>NUCLEOTIDE SEQUENCE</scope>
    <source>
        <strain evidence="1">DSM 23564</strain>
    </source>
</reference>
<evidence type="ECO:0000313" key="1">
    <source>
        <dbReference type="EMBL" id="MBP1922779.1"/>
    </source>
</evidence>
<keyword evidence="2" id="KW-1185">Reference proteome</keyword>
<dbReference type="InterPro" id="IPR029470">
    <property type="entry name" value="PDDEXK_4"/>
</dbReference>